<proteinExistence type="inferred from homology"/>
<evidence type="ECO:0000256" key="3">
    <source>
        <dbReference type="ARBA" id="ARBA00010617"/>
    </source>
</evidence>
<evidence type="ECO:0000313" key="12">
    <source>
        <dbReference type="EMBL" id="ESK95896.1"/>
    </source>
</evidence>
<dbReference type="InterPro" id="IPR017972">
    <property type="entry name" value="Cyt_P450_CS"/>
</dbReference>
<keyword evidence="11" id="KW-0732">Signal</keyword>
<comment type="pathway">
    <text evidence="2">Secondary metabolite biosynthesis.</text>
</comment>
<evidence type="ECO:0000256" key="4">
    <source>
        <dbReference type="ARBA" id="ARBA00022617"/>
    </source>
</evidence>
<protein>
    <submittedName>
        <fullName evidence="12">Cytochrome p450</fullName>
    </submittedName>
</protein>
<dbReference type="PANTHER" id="PTHR46300">
    <property type="entry name" value="P450, PUTATIVE (EUROFUNG)-RELATED-RELATED"/>
    <property type="match status" value="1"/>
</dbReference>
<dbReference type="Proteomes" id="UP000017559">
    <property type="component" value="Unassembled WGS sequence"/>
</dbReference>
<evidence type="ECO:0000256" key="8">
    <source>
        <dbReference type="ARBA" id="ARBA00023033"/>
    </source>
</evidence>
<organism evidence="12 13">
    <name type="scientific">Moniliophthora roreri (strain MCA 2997)</name>
    <name type="common">Cocoa frosty pod rot fungus</name>
    <name type="synonym">Crinipellis roreri</name>
    <dbReference type="NCBI Taxonomy" id="1381753"/>
    <lineage>
        <taxon>Eukaryota</taxon>
        <taxon>Fungi</taxon>
        <taxon>Dikarya</taxon>
        <taxon>Basidiomycota</taxon>
        <taxon>Agaricomycotina</taxon>
        <taxon>Agaricomycetes</taxon>
        <taxon>Agaricomycetidae</taxon>
        <taxon>Agaricales</taxon>
        <taxon>Marasmiineae</taxon>
        <taxon>Marasmiaceae</taxon>
        <taxon>Moniliophthora</taxon>
    </lineage>
</organism>
<keyword evidence="5 9" id="KW-0479">Metal-binding</keyword>
<dbReference type="HOGENOM" id="CLU_001570_2_3_1"/>
<dbReference type="OrthoDB" id="2789670at2759"/>
<dbReference type="AlphaFoldDB" id="V2XSS0"/>
<dbReference type="InterPro" id="IPR001128">
    <property type="entry name" value="Cyt_P450"/>
</dbReference>
<feature type="binding site" description="axial binding residue" evidence="9">
    <location>
        <position position="442"/>
    </location>
    <ligand>
        <name>heme</name>
        <dbReference type="ChEBI" id="CHEBI:30413"/>
    </ligand>
    <ligandPart>
        <name>Fe</name>
        <dbReference type="ChEBI" id="CHEBI:18248"/>
    </ligandPart>
</feature>
<feature type="chain" id="PRO_5004712197" evidence="11">
    <location>
        <begin position="29"/>
        <end position="511"/>
    </location>
</feature>
<evidence type="ECO:0000256" key="5">
    <source>
        <dbReference type="ARBA" id="ARBA00022723"/>
    </source>
</evidence>
<dbReference type="GO" id="GO:0020037">
    <property type="term" value="F:heme binding"/>
    <property type="evidence" value="ECO:0007669"/>
    <property type="project" value="InterPro"/>
</dbReference>
<dbReference type="InterPro" id="IPR036396">
    <property type="entry name" value="Cyt_P450_sf"/>
</dbReference>
<keyword evidence="4 9" id="KW-0349">Heme</keyword>
<dbReference type="GO" id="GO:0016705">
    <property type="term" value="F:oxidoreductase activity, acting on paired donors, with incorporation or reduction of molecular oxygen"/>
    <property type="evidence" value="ECO:0007669"/>
    <property type="project" value="InterPro"/>
</dbReference>
<keyword evidence="13" id="KW-1185">Reference proteome</keyword>
<dbReference type="CDD" id="cd11065">
    <property type="entry name" value="CYP64-like"/>
    <property type="match status" value="1"/>
</dbReference>
<evidence type="ECO:0000256" key="2">
    <source>
        <dbReference type="ARBA" id="ARBA00005179"/>
    </source>
</evidence>
<dbReference type="PRINTS" id="PR00463">
    <property type="entry name" value="EP450I"/>
</dbReference>
<name>V2XSS0_MONRO</name>
<reference evidence="12 13" key="1">
    <citation type="journal article" date="2014" name="BMC Genomics">
        <title>Genome and secretome analysis of the hemibiotrophic fungal pathogen, Moniliophthora roreri, which causes frosty pod rot disease of cacao: mechanisms of the biotrophic and necrotrophic phases.</title>
        <authorList>
            <person name="Meinhardt L.W."/>
            <person name="Costa G.G.L."/>
            <person name="Thomazella D.P.T."/>
            <person name="Teixeira P.J.P.L."/>
            <person name="Carazzolle M.F."/>
            <person name="Schuster S.C."/>
            <person name="Carlson J.E."/>
            <person name="Guiltinan M.J."/>
            <person name="Mieczkowski P."/>
            <person name="Farmer A."/>
            <person name="Ramaraj T."/>
            <person name="Crozier J."/>
            <person name="Davis R.E."/>
            <person name="Shao J."/>
            <person name="Melnick R.L."/>
            <person name="Pereira G.A.G."/>
            <person name="Bailey B.A."/>
        </authorList>
    </citation>
    <scope>NUCLEOTIDE SEQUENCE [LARGE SCALE GENOMIC DNA]</scope>
    <source>
        <strain evidence="12 13">MCA 2997</strain>
    </source>
</reference>
<dbReference type="Pfam" id="PF00067">
    <property type="entry name" value="p450"/>
    <property type="match status" value="1"/>
</dbReference>
<dbReference type="Gene3D" id="1.10.630.10">
    <property type="entry name" value="Cytochrome P450"/>
    <property type="match status" value="1"/>
</dbReference>
<evidence type="ECO:0000256" key="6">
    <source>
        <dbReference type="ARBA" id="ARBA00023002"/>
    </source>
</evidence>
<dbReference type="PANTHER" id="PTHR46300:SF7">
    <property type="entry name" value="P450, PUTATIVE (EUROFUNG)-RELATED"/>
    <property type="match status" value="1"/>
</dbReference>
<keyword evidence="6 10" id="KW-0560">Oxidoreductase</keyword>
<dbReference type="SUPFAM" id="SSF48264">
    <property type="entry name" value="Cytochrome P450"/>
    <property type="match status" value="1"/>
</dbReference>
<dbReference type="GO" id="GO:0005506">
    <property type="term" value="F:iron ion binding"/>
    <property type="evidence" value="ECO:0007669"/>
    <property type="project" value="InterPro"/>
</dbReference>
<dbReference type="PROSITE" id="PS00086">
    <property type="entry name" value="CYTOCHROME_P450"/>
    <property type="match status" value="1"/>
</dbReference>
<evidence type="ECO:0000256" key="11">
    <source>
        <dbReference type="SAM" id="SignalP"/>
    </source>
</evidence>
<comment type="similarity">
    <text evidence="3 10">Belongs to the cytochrome P450 family.</text>
</comment>
<sequence>MTTWTTFVNPALLLFAIIVVKRILNSLSSKTTQNYPPGPPGRFLLGNTLDIPTKKPWVAYANWAKLYGDIMHLQVFGDHLILVSDAKIANELLEKRSRTYSDRSYSEIGKLTGWDFIITMQSYSETWRKNRRTFQQNFRPAAVHRLRPAMLQCVGIFLKNLHRNPEDFMSHMDLLSGGLALTSMYGVKVDSGEDELLLLAKKTVHTLDVVFSPRYAFVATWFSFLRYVPSWVPVFGAFTRYNESVRQQCRDIQEVPFRQVMQDLDTGAGNNSLVAHLIQKNKTEGGPPEEIQRIKHMAGTTFVASADTTLSSVGTFFLAMAKNPKCQERAWREIDDVVGRHRLPTFEDRKSMPYLEAIYREVMRWHPAVPLGVAHTVTEDDVYGDYYIPKGSMVFANIWAMTHDERVYEDPYQFRPERFLNAHSELNDDDVVLGFGFGRRGCVGRHFGEAIVWLTIVSVLACFKIESEKDSDGNPIEIPENYSDGPGLFCYPLPFRCTITPRHADVGPLIG</sequence>
<dbReference type="STRING" id="1381753.V2XSS0"/>
<dbReference type="GO" id="GO:0004497">
    <property type="term" value="F:monooxygenase activity"/>
    <property type="evidence" value="ECO:0007669"/>
    <property type="project" value="UniProtKB-KW"/>
</dbReference>
<dbReference type="InterPro" id="IPR002401">
    <property type="entry name" value="Cyt_P450_E_grp-I"/>
</dbReference>
<evidence type="ECO:0000256" key="1">
    <source>
        <dbReference type="ARBA" id="ARBA00001971"/>
    </source>
</evidence>
<evidence type="ECO:0000256" key="9">
    <source>
        <dbReference type="PIRSR" id="PIRSR602401-1"/>
    </source>
</evidence>
<evidence type="ECO:0000256" key="7">
    <source>
        <dbReference type="ARBA" id="ARBA00023004"/>
    </source>
</evidence>
<evidence type="ECO:0000313" key="13">
    <source>
        <dbReference type="Proteomes" id="UP000017559"/>
    </source>
</evidence>
<dbReference type="InterPro" id="IPR050364">
    <property type="entry name" value="Cytochrome_P450_fung"/>
</dbReference>
<comment type="cofactor">
    <cofactor evidence="1 9">
        <name>heme</name>
        <dbReference type="ChEBI" id="CHEBI:30413"/>
    </cofactor>
</comment>
<feature type="signal peptide" evidence="11">
    <location>
        <begin position="1"/>
        <end position="28"/>
    </location>
</feature>
<accession>V2XSS0</accession>
<comment type="caution">
    <text evidence="12">The sequence shown here is derived from an EMBL/GenBank/DDBJ whole genome shotgun (WGS) entry which is preliminary data.</text>
</comment>
<keyword evidence="8 10" id="KW-0503">Monooxygenase</keyword>
<gene>
    <name evidence="12" type="ORF">Moror_12304</name>
</gene>
<evidence type="ECO:0000256" key="10">
    <source>
        <dbReference type="RuleBase" id="RU000461"/>
    </source>
</evidence>
<keyword evidence="7 9" id="KW-0408">Iron</keyword>
<dbReference type="KEGG" id="mrr:Moror_12304"/>
<dbReference type="EMBL" id="AWSO01000058">
    <property type="protein sequence ID" value="ESK95896.1"/>
    <property type="molecule type" value="Genomic_DNA"/>
</dbReference>